<dbReference type="AntiFam" id="ANF00013">
    <property type="entry name" value="tRNA translation"/>
</dbReference>
<sequence>MNALVAQLDRATGYEPVGQEFESLRAHHKNQALTVINRKGFFVLSISLPILSPLFSDTRVNFVNLLGSSKGESIALLFYHLSTLLTSHQRLRNDCRKNCDNIY</sequence>
<organism evidence="1">
    <name type="scientific">uncultured Desulfovibrio sp</name>
    <dbReference type="NCBI Taxonomy" id="167968"/>
    <lineage>
        <taxon>Bacteria</taxon>
        <taxon>Pseudomonadati</taxon>
        <taxon>Thermodesulfobacteriota</taxon>
        <taxon>Desulfovibrionia</taxon>
        <taxon>Desulfovibrionales</taxon>
        <taxon>Desulfovibrionaceae</taxon>
        <taxon>Desulfovibrio</taxon>
        <taxon>environmental samples</taxon>
    </lineage>
</organism>
<proteinExistence type="predicted"/>
<gene>
    <name evidence="1" type="ORF">KM92DES2_12837</name>
</gene>
<name>A0A212KEA5_9BACT</name>
<reference evidence="1" key="1">
    <citation type="submission" date="2016-04" db="EMBL/GenBank/DDBJ databases">
        <authorList>
            <person name="Evans L.H."/>
            <person name="Alamgir A."/>
            <person name="Owens N."/>
            <person name="Weber N.D."/>
            <person name="Virtaneva K."/>
            <person name="Barbian K."/>
            <person name="Babar A."/>
            <person name="Rosenke K."/>
        </authorList>
    </citation>
    <scope>NUCLEOTIDE SEQUENCE</scope>
    <source>
        <strain evidence="1">92-2</strain>
    </source>
</reference>
<protein>
    <submittedName>
        <fullName evidence="1">Uncharacterized protein</fullName>
    </submittedName>
</protein>
<dbReference type="AlphaFoldDB" id="A0A212KEA5"/>
<dbReference type="EMBL" id="FLUP01000001">
    <property type="protein sequence ID" value="SBW09972.1"/>
    <property type="molecule type" value="Genomic_DNA"/>
</dbReference>
<accession>A0A212KEA5</accession>
<evidence type="ECO:0000313" key="1">
    <source>
        <dbReference type="EMBL" id="SBW09972.1"/>
    </source>
</evidence>